<dbReference type="EMBL" id="KI286219">
    <property type="protein sequence ID" value="ESA11241.1"/>
    <property type="molecule type" value="Genomic_DNA"/>
</dbReference>
<proteinExistence type="predicted"/>
<evidence type="ECO:0000313" key="1">
    <source>
        <dbReference type="EMBL" id="ESA11241.1"/>
    </source>
</evidence>
<gene>
    <name evidence="1" type="ORF">GLOINDRAFT_3179</name>
</gene>
<organism evidence="1">
    <name type="scientific">Rhizophagus irregularis (strain DAOM 181602 / DAOM 197198 / MUCL 43194)</name>
    <name type="common">Arbuscular mycorrhizal fungus</name>
    <name type="synonym">Glomus intraradices</name>
    <dbReference type="NCBI Taxonomy" id="747089"/>
    <lineage>
        <taxon>Eukaryota</taxon>
        <taxon>Fungi</taxon>
        <taxon>Fungi incertae sedis</taxon>
        <taxon>Mucoromycota</taxon>
        <taxon>Glomeromycotina</taxon>
        <taxon>Glomeromycetes</taxon>
        <taxon>Glomerales</taxon>
        <taxon>Glomeraceae</taxon>
        <taxon>Rhizophagus</taxon>
    </lineage>
</organism>
<sequence length="78" mass="9473">MQVYTSHFESYIWDTSNIAKLALKVFHHFLQILHQLRIELAYLQTENLRSQLKSFPKSYHYRFKWYLFALLKASTTFA</sequence>
<dbReference type="HOGENOM" id="CLU_2623229_0_0_1"/>
<accession>U9U6K9</accession>
<reference evidence="1" key="1">
    <citation type="submission" date="2013-07" db="EMBL/GenBank/DDBJ databases">
        <title>The genome of an arbuscular mycorrhizal fungus provides insights into the evolution of the oldest plant symbiosis.</title>
        <authorList>
            <consortium name="DOE Joint Genome Institute"/>
            <person name="Tisserant E."/>
            <person name="Malbreil M."/>
            <person name="Kuo A."/>
            <person name="Kohler A."/>
            <person name="Symeonidi A."/>
            <person name="Balestrini R."/>
            <person name="Charron P."/>
            <person name="Duensing N."/>
            <person name="Frei-dit-Frey N."/>
            <person name="Gianinazzi-Pearson V."/>
            <person name="Gilbert B."/>
            <person name="Handa Y."/>
            <person name="Hijri M."/>
            <person name="Kaul R."/>
            <person name="Kawaguchi M."/>
            <person name="Krajinski F."/>
            <person name="Lammers P."/>
            <person name="Lapierre D."/>
            <person name="Masclaux F.G."/>
            <person name="Murat C."/>
            <person name="Morin E."/>
            <person name="Ndikumana S."/>
            <person name="Pagni M."/>
            <person name="Petitpierre D."/>
            <person name="Requena N."/>
            <person name="Rosikiewicz P."/>
            <person name="Riley R."/>
            <person name="Saito K."/>
            <person name="San Clemente H."/>
            <person name="Shapiro H."/>
            <person name="van Tuinen D."/>
            <person name="Becard G."/>
            <person name="Bonfante P."/>
            <person name="Paszkowski U."/>
            <person name="Shachar-Hill Y."/>
            <person name="Young J.P."/>
            <person name="Sanders I.R."/>
            <person name="Henrissat B."/>
            <person name="Rensing S.A."/>
            <person name="Grigoriev I.V."/>
            <person name="Corradi N."/>
            <person name="Roux C."/>
            <person name="Martin F."/>
        </authorList>
    </citation>
    <scope>NUCLEOTIDE SEQUENCE</scope>
    <source>
        <strain evidence="1">DAOM 197198</strain>
    </source>
</reference>
<name>U9U6K9_RHIID</name>
<protein>
    <submittedName>
        <fullName evidence="1">Uncharacterized protein</fullName>
    </submittedName>
</protein>
<dbReference type="AlphaFoldDB" id="U9U6K9"/>